<feature type="active site" evidence="8">
    <location>
        <position position="67"/>
    </location>
</feature>
<dbReference type="PANTHER" id="PTHR31689:SF0">
    <property type="entry name" value="DIAMINOPIMELATE EPIMERASE"/>
    <property type="match status" value="1"/>
</dbReference>
<dbReference type="SUPFAM" id="SSF54506">
    <property type="entry name" value="Diaminopimelate epimerase-like"/>
    <property type="match status" value="2"/>
</dbReference>
<evidence type="ECO:0000256" key="1">
    <source>
        <dbReference type="ARBA" id="ARBA00005196"/>
    </source>
</evidence>
<reference evidence="9 10" key="2">
    <citation type="submission" date="2020-01" db="EMBL/GenBank/DDBJ databases">
        <title>Clostridiaceae sp. nov. isolated from the gut of human by culturomics.</title>
        <authorList>
            <person name="Chang Y."/>
        </authorList>
    </citation>
    <scope>NUCLEOTIDE SEQUENCE [LARGE SCALE GENOMIC DNA]</scope>
    <source>
        <strain evidence="9 10">DONG20-135</strain>
    </source>
</reference>
<comment type="caution">
    <text evidence="9">The sequence shown here is derived from an EMBL/GenBank/DDBJ whole genome shotgun (WGS) entry which is preliminary data.</text>
</comment>
<comment type="pathway">
    <text evidence="1">Amino-acid biosynthesis; L-lysine biosynthesis via DAP pathway; DL-2,6-diaminopimelate from LL-2,6-diaminopimelate: step 1/1.</text>
</comment>
<evidence type="ECO:0000256" key="8">
    <source>
        <dbReference type="PROSITE-ProRule" id="PRU10125"/>
    </source>
</evidence>
<name>A0A6N8UAE8_9FIRM</name>
<evidence type="ECO:0000256" key="7">
    <source>
        <dbReference type="ARBA" id="ARBA00051712"/>
    </source>
</evidence>
<dbReference type="Proteomes" id="UP000434036">
    <property type="component" value="Unassembled WGS sequence"/>
</dbReference>
<dbReference type="AlphaFoldDB" id="A0A6N8UAE8"/>
<dbReference type="GO" id="GO:0005829">
    <property type="term" value="C:cytosol"/>
    <property type="evidence" value="ECO:0007669"/>
    <property type="project" value="TreeGrafter"/>
</dbReference>
<evidence type="ECO:0000256" key="4">
    <source>
        <dbReference type="ARBA" id="ARBA00022605"/>
    </source>
</evidence>
<reference evidence="9 10" key="1">
    <citation type="submission" date="2019-12" db="EMBL/GenBank/DDBJ databases">
        <authorList>
            <person name="Yang R."/>
        </authorList>
    </citation>
    <scope>NUCLEOTIDE SEQUENCE [LARGE SCALE GENOMIC DNA]</scope>
    <source>
        <strain evidence="9 10">DONG20-135</strain>
    </source>
</reference>
<evidence type="ECO:0000256" key="2">
    <source>
        <dbReference type="ARBA" id="ARBA00010219"/>
    </source>
</evidence>
<gene>
    <name evidence="9" type="ORF">GSF08_11010</name>
</gene>
<proteinExistence type="inferred from homology"/>
<evidence type="ECO:0000256" key="6">
    <source>
        <dbReference type="ARBA" id="ARBA00023235"/>
    </source>
</evidence>
<comment type="catalytic activity">
    <reaction evidence="7">
        <text>(2S,6S)-2,6-diaminopimelate = meso-2,6-diaminopimelate</text>
        <dbReference type="Rhea" id="RHEA:15393"/>
        <dbReference type="ChEBI" id="CHEBI:57609"/>
        <dbReference type="ChEBI" id="CHEBI:57791"/>
        <dbReference type="EC" id="5.1.1.7"/>
    </reaction>
</comment>
<accession>A0A6N8UAE8</accession>
<dbReference type="InterPro" id="IPR001653">
    <property type="entry name" value="DAP_epimerase_DapF"/>
</dbReference>
<keyword evidence="5" id="KW-0457">Lysine biosynthesis</keyword>
<sequence length="229" mass="26009">MNFWKYHVNGNDFLLVHQKSNISEKQGILLCDRHKGIGADGILIVRVHKFEVYYRHVNADGSHAAMCGNGIRCVGHWFMSRHKLDRCTVHIDERAYSLRMSGGNFVTLISDIPEILGRNRYNSGVVHLISSRYQARTDANVDVVEYRDPLHFHIRTIELGVGPTLSCGTGTMAAFYHGYRHGYLHRIAIGASPGGDNLLRWGNNQIYMSAIVHPVFHGTWMETENDSFR</sequence>
<evidence type="ECO:0000313" key="9">
    <source>
        <dbReference type="EMBL" id="MXQ74455.1"/>
    </source>
</evidence>
<comment type="similarity">
    <text evidence="2">Belongs to the diaminopimelate epimerase family.</text>
</comment>
<organism evidence="9 10">
    <name type="scientific">Copranaerobaculum intestinale</name>
    <dbReference type="NCBI Taxonomy" id="2692629"/>
    <lineage>
        <taxon>Bacteria</taxon>
        <taxon>Bacillati</taxon>
        <taxon>Bacillota</taxon>
        <taxon>Erysipelotrichia</taxon>
        <taxon>Erysipelotrichales</taxon>
        <taxon>Erysipelotrichaceae</taxon>
        <taxon>Copranaerobaculum</taxon>
    </lineage>
</organism>
<dbReference type="PROSITE" id="PS01326">
    <property type="entry name" value="DAP_EPIMERASE"/>
    <property type="match status" value="1"/>
</dbReference>
<keyword evidence="6" id="KW-0413">Isomerase</keyword>
<dbReference type="UniPathway" id="UPA00034">
    <property type="reaction ID" value="UER00025"/>
</dbReference>
<dbReference type="GO" id="GO:0009089">
    <property type="term" value="P:lysine biosynthetic process via diaminopimelate"/>
    <property type="evidence" value="ECO:0007669"/>
    <property type="project" value="UniProtKB-UniPathway"/>
</dbReference>
<evidence type="ECO:0000256" key="5">
    <source>
        <dbReference type="ARBA" id="ARBA00023154"/>
    </source>
</evidence>
<evidence type="ECO:0000256" key="3">
    <source>
        <dbReference type="ARBA" id="ARBA00013080"/>
    </source>
</evidence>
<dbReference type="EMBL" id="WUUQ01000007">
    <property type="protein sequence ID" value="MXQ74455.1"/>
    <property type="molecule type" value="Genomic_DNA"/>
</dbReference>
<dbReference type="EC" id="5.1.1.7" evidence="3"/>
<protein>
    <recommendedName>
        <fullName evidence="3">diaminopimelate epimerase</fullName>
        <ecNumber evidence="3">5.1.1.7</ecNumber>
    </recommendedName>
</protein>
<dbReference type="RefSeq" id="WP_160625841.1">
    <property type="nucleotide sequence ID" value="NZ_WUUQ01000007.1"/>
</dbReference>
<dbReference type="Pfam" id="PF01678">
    <property type="entry name" value="DAP_epimerase"/>
    <property type="match status" value="2"/>
</dbReference>
<keyword evidence="10" id="KW-1185">Reference proteome</keyword>
<dbReference type="Gene3D" id="3.10.310.10">
    <property type="entry name" value="Diaminopimelate Epimerase, Chain A, domain 1"/>
    <property type="match status" value="2"/>
</dbReference>
<dbReference type="PANTHER" id="PTHR31689">
    <property type="entry name" value="DIAMINOPIMELATE EPIMERASE, CHLOROPLASTIC"/>
    <property type="match status" value="1"/>
</dbReference>
<evidence type="ECO:0000313" key="10">
    <source>
        <dbReference type="Proteomes" id="UP000434036"/>
    </source>
</evidence>
<dbReference type="InterPro" id="IPR018510">
    <property type="entry name" value="DAP_epimerase_AS"/>
</dbReference>
<dbReference type="GO" id="GO:0008837">
    <property type="term" value="F:diaminopimelate epimerase activity"/>
    <property type="evidence" value="ECO:0007669"/>
    <property type="project" value="UniProtKB-EC"/>
</dbReference>
<keyword evidence="4" id="KW-0028">Amino-acid biosynthesis</keyword>